<dbReference type="GO" id="GO:0006313">
    <property type="term" value="P:DNA transposition"/>
    <property type="evidence" value="ECO:0007669"/>
    <property type="project" value="InterPro"/>
</dbReference>
<dbReference type="RefSeq" id="WP_107246877.1">
    <property type="nucleotide sequence ID" value="NZ_PYMJ01000074.1"/>
</dbReference>
<dbReference type="EMBL" id="PYMJ01000074">
    <property type="protein sequence ID" value="PSU42007.1"/>
    <property type="molecule type" value="Genomic_DNA"/>
</dbReference>
<evidence type="ECO:0000313" key="8">
    <source>
        <dbReference type="Proteomes" id="UP000240987"/>
    </source>
</evidence>
<dbReference type="Pfam" id="PF01526">
    <property type="entry name" value="DDE_Tnp_Tn3"/>
    <property type="match status" value="1"/>
</dbReference>
<dbReference type="InterPro" id="IPR047653">
    <property type="entry name" value="Tn3-like_transpos"/>
</dbReference>
<dbReference type="NCBIfam" id="NF033527">
    <property type="entry name" value="transpos_Tn3"/>
    <property type="match status" value="1"/>
</dbReference>
<proteinExistence type="inferred from homology"/>
<keyword evidence="8" id="KW-1185">Reference proteome</keyword>
<dbReference type="GO" id="GO:0004803">
    <property type="term" value="F:transposase activity"/>
    <property type="evidence" value="ECO:0007669"/>
    <property type="project" value="InterPro"/>
</dbReference>
<comment type="caution">
    <text evidence="7">The sequence shown here is derived from an EMBL/GenBank/DDBJ whole genome shotgun (WGS) entry which is preliminary data.</text>
</comment>
<evidence type="ECO:0000256" key="2">
    <source>
        <dbReference type="ARBA" id="ARBA00022578"/>
    </source>
</evidence>
<dbReference type="AlphaFoldDB" id="A0A2T3J5W7"/>
<feature type="domain" description="Tn3 transposase DDE" evidence="5">
    <location>
        <begin position="582"/>
        <end position="971"/>
    </location>
</feature>
<keyword evidence="2" id="KW-0815">Transposition</keyword>
<evidence type="ECO:0000259" key="6">
    <source>
        <dbReference type="Pfam" id="PF13700"/>
    </source>
</evidence>
<dbReference type="Pfam" id="PF13700">
    <property type="entry name" value="DUF4158"/>
    <property type="match status" value="1"/>
</dbReference>
<comment type="similarity">
    <text evidence="1">Belongs to the transposase 7 family.</text>
</comment>
<reference evidence="7 8" key="1">
    <citation type="submission" date="2018-01" db="EMBL/GenBank/DDBJ databases">
        <title>Whole genome sequencing of Histamine producing bacteria.</title>
        <authorList>
            <person name="Butler K."/>
        </authorList>
    </citation>
    <scope>NUCLEOTIDE SEQUENCE [LARGE SCALE GENOMIC DNA]</scope>
    <source>
        <strain evidence="7 8">JCM 12947</strain>
    </source>
</reference>
<gene>
    <name evidence="7" type="ORF">C9J12_29315</name>
</gene>
<dbReference type="Proteomes" id="UP000240987">
    <property type="component" value="Unassembled WGS sequence"/>
</dbReference>
<accession>A0A2T3J5W7</accession>
<name>A0A2T3J5W7_9GAMM</name>
<protein>
    <submittedName>
        <fullName evidence="7">Tn3 family transposase</fullName>
    </submittedName>
</protein>
<keyword evidence="3" id="KW-0238">DNA-binding</keyword>
<evidence type="ECO:0000256" key="4">
    <source>
        <dbReference type="ARBA" id="ARBA00023172"/>
    </source>
</evidence>
<evidence type="ECO:0000256" key="1">
    <source>
        <dbReference type="ARBA" id="ARBA00009402"/>
    </source>
</evidence>
<dbReference type="InterPro" id="IPR025296">
    <property type="entry name" value="DUF4158"/>
</dbReference>
<dbReference type="InterPro" id="IPR002513">
    <property type="entry name" value="Tn3_Tnp_DDE_dom"/>
</dbReference>
<sequence>MPVNFLSKLQRSQYGQFVQSPAPDELSRCFHLDDMDLQIIQEKRGAHNRLGFALQLCTLRYLGTFLAQPFDVPPAIISTLTLQLNIKMDTEYDSYLLGSQRWSHMQQIRQEYGYTDLTERRVVFSFTRWLYALCWSGAERPGVLFERAQYWLIAHKVILPGCSTLERFVSKLISRVETRVWEALVSDLTLEQKDLLMTLLASQPEQSSTLFERLRTAPVNVSSRSLLLEISRLKEIRKYHFPWLFKQNIPVVRIRHLSRYASTAKVTALKRMSNLKKVAALRALIASLEASVQDDILIIFEKIVQDIFRGANRAYKQSRQRTLKDMDASALLLAQLGTIVLDETVPDSELREALYRQMSRHKISGAVEQVTTLTRPHDKVYFLELNEKYRTIRLFLPLLLEHIQFNGNISAQPTLDAMEWLTRNMVKRNIKEPVPQNTVDKRWQQLVFGKDGEEFDLHAYTFCTVDKLIKSLKIRDLFIQPSWRYSDPRKDLLTGNEWIQSRPMICRALGLSVQPEPTLNALKSELDQTYRAVAARFKNNPDVSIVDGRLKLTPLEKSDDPDSLILLKQLISKRLPRIELPELILEVAERTGFTKALTHISEKSARAEDIDISLCAVLMAEACNTGLEPLVQPDVQALTRDRLSWVTQHYIRDETITKTNEMLVKAHNELSITHLWGDGTMAAADGMRFVVPVKTLHSGPNPKYFGHKKGITWYNLLSDQLCGLNDFPVPGTLKDSMSLLAIVLEQQTEIQPIEIMTDTGAYSDVIFGLFRLLGYRFSPRLADIGGQRLWRVDNDADYGELNEISSNKVGLNRATLHWEDILRLMGSLKLGKLSANDAMRTLQTGNKSTSLAQAITDIGRIEKTIHLLTYIDDDEKRRMILKQLNRVESRHSLARAIFHGQRGEIRKQYREGQEDQLGALGLILNMIVYWNALYIEEAVRQLRIEGFEVNDVDIAKVFPFAFKHINMNGKYVFLVPKEVKEGKLRPLRKLVEEDDNSLS</sequence>
<dbReference type="GO" id="GO:0003677">
    <property type="term" value="F:DNA binding"/>
    <property type="evidence" value="ECO:0007669"/>
    <property type="project" value="UniProtKB-KW"/>
</dbReference>
<evidence type="ECO:0000313" key="7">
    <source>
        <dbReference type="EMBL" id="PSU42007.1"/>
    </source>
</evidence>
<evidence type="ECO:0000256" key="3">
    <source>
        <dbReference type="ARBA" id="ARBA00023125"/>
    </source>
</evidence>
<dbReference type="OrthoDB" id="5292689at2"/>
<keyword evidence="4" id="KW-0233">DNA recombination</keyword>
<evidence type="ECO:0000259" key="5">
    <source>
        <dbReference type="Pfam" id="PF01526"/>
    </source>
</evidence>
<organism evidence="7 8">
    <name type="scientific">Photobacterium frigidiphilum</name>
    <dbReference type="NCBI Taxonomy" id="264736"/>
    <lineage>
        <taxon>Bacteria</taxon>
        <taxon>Pseudomonadati</taxon>
        <taxon>Pseudomonadota</taxon>
        <taxon>Gammaproteobacteria</taxon>
        <taxon>Vibrionales</taxon>
        <taxon>Vibrionaceae</taxon>
        <taxon>Photobacterium</taxon>
    </lineage>
</organism>
<feature type="domain" description="DUF4158" evidence="6">
    <location>
        <begin position="5"/>
        <end position="171"/>
    </location>
</feature>